<dbReference type="RefSeq" id="WP_121936917.1">
    <property type="nucleotide sequence ID" value="NZ_REFR01000002.1"/>
</dbReference>
<accession>A0A3M0CUR3</accession>
<comment type="caution">
    <text evidence="2">The sequence shown here is derived from an EMBL/GenBank/DDBJ whole genome shotgun (WGS) entry which is preliminary data.</text>
</comment>
<proteinExistence type="predicted"/>
<organism evidence="2 3">
    <name type="scientific">Eilatimonas milleporae</name>
    <dbReference type="NCBI Taxonomy" id="911205"/>
    <lineage>
        <taxon>Bacteria</taxon>
        <taxon>Pseudomonadati</taxon>
        <taxon>Pseudomonadota</taxon>
        <taxon>Alphaproteobacteria</taxon>
        <taxon>Kordiimonadales</taxon>
        <taxon>Kordiimonadaceae</taxon>
        <taxon>Eilatimonas</taxon>
    </lineage>
</organism>
<dbReference type="PANTHER" id="PTHR20974">
    <property type="entry name" value="UPF0585 PROTEIN CG18661"/>
    <property type="match status" value="1"/>
</dbReference>
<name>A0A3M0CUR3_9PROT</name>
<dbReference type="SUPFAM" id="SSF53335">
    <property type="entry name" value="S-adenosyl-L-methionine-dependent methyltransferases"/>
    <property type="match status" value="1"/>
</dbReference>
<protein>
    <submittedName>
        <fullName evidence="2">Uncharacterized protein DUF938</fullName>
    </submittedName>
</protein>
<dbReference type="Pfam" id="PF06080">
    <property type="entry name" value="DUF938"/>
    <property type="match status" value="1"/>
</dbReference>
<dbReference type="PANTHER" id="PTHR20974:SF0">
    <property type="entry name" value="UPF0585 PROTEIN CG18661"/>
    <property type="match status" value="1"/>
</dbReference>
<dbReference type="InterPro" id="IPR029063">
    <property type="entry name" value="SAM-dependent_MTases_sf"/>
</dbReference>
<dbReference type="AlphaFoldDB" id="A0A3M0CUR3"/>
<evidence type="ECO:0000313" key="3">
    <source>
        <dbReference type="Proteomes" id="UP000271227"/>
    </source>
</evidence>
<dbReference type="Gene3D" id="3.40.50.150">
    <property type="entry name" value="Vaccinia Virus protein VP39"/>
    <property type="match status" value="1"/>
</dbReference>
<evidence type="ECO:0000256" key="1">
    <source>
        <dbReference type="SAM" id="MobiDB-lite"/>
    </source>
</evidence>
<dbReference type="OrthoDB" id="5525831at2"/>
<keyword evidence="3" id="KW-1185">Reference proteome</keyword>
<gene>
    <name evidence="2" type="ORF">BXY39_0129</name>
</gene>
<dbReference type="InterPro" id="IPR010342">
    <property type="entry name" value="DUF938"/>
</dbReference>
<dbReference type="EMBL" id="REFR01000002">
    <property type="protein sequence ID" value="RMB12705.1"/>
    <property type="molecule type" value="Genomic_DNA"/>
</dbReference>
<evidence type="ECO:0000313" key="2">
    <source>
        <dbReference type="EMBL" id="RMB12705.1"/>
    </source>
</evidence>
<sequence>MSKDFFSPEQDGDRDKRLFAPATARNREPIAEVLRDILPETGMVLELASGSGEHAVHMTAALPHLYWQPSDVDPAHLASIAAWARHAQNPRLLPPMRLDARADDWMLTGLPAPVVAITAINLIHIASWDVAEGLITGASRYLETGGILYLYGPFMRHGAHTAPSNEAFDASLKARDPAWGVRAMEDVAALAETAGFAPPDIRSMPANNFSLIFRKLD</sequence>
<dbReference type="InParanoid" id="A0A3M0CUR3"/>
<dbReference type="Proteomes" id="UP000271227">
    <property type="component" value="Unassembled WGS sequence"/>
</dbReference>
<reference evidence="2 3" key="1">
    <citation type="submission" date="2018-10" db="EMBL/GenBank/DDBJ databases">
        <title>Genomic Encyclopedia of Archaeal and Bacterial Type Strains, Phase II (KMG-II): from individual species to whole genera.</title>
        <authorList>
            <person name="Goeker M."/>
        </authorList>
    </citation>
    <scope>NUCLEOTIDE SEQUENCE [LARGE SCALE GENOMIC DNA]</scope>
    <source>
        <strain evidence="2 3">DSM 25217</strain>
    </source>
</reference>
<feature type="region of interest" description="Disordered" evidence="1">
    <location>
        <begin position="1"/>
        <end position="22"/>
    </location>
</feature>